<dbReference type="GO" id="GO:0033014">
    <property type="term" value="P:tetrapyrrole biosynthetic process"/>
    <property type="evidence" value="ECO:0007669"/>
    <property type="project" value="InterPro"/>
</dbReference>
<protein>
    <recommendedName>
        <fullName evidence="1">Tetrapyrrole biosynthesis uroporphyrinogen III synthase domain-containing protein</fullName>
    </recommendedName>
</protein>
<evidence type="ECO:0000313" key="3">
    <source>
        <dbReference type="Proteomes" id="UP000254764"/>
    </source>
</evidence>
<dbReference type="NCBIfam" id="NF006621">
    <property type="entry name" value="PRK09189.1"/>
    <property type="match status" value="1"/>
</dbReference>
<dbReference type="EMBL" id="UEYP01000005">
    <property type="protein sequence ID" value="SSC67825.1"/>
    <property type="molecule type" value="Genomic_DNA"/>
</dbReference>
<organism evidence="2 3">
    <name type="scientific">Ciceribacter selenitireducens ATCC BAA-1503</name>
    <dbReference type="NCBI Taxonomy" id="1336235"/>
    <lineage>
        <taxon>Bacteria</taxon>
        <taxon>Pseudomonadati</taxon>
        <taxon>Pseudomonadota</taxon>
        <taxon>Alphaproteobacteria</taxon>
        <taxon>Hyphomicrobiales</taxon>
        <taxon>Rhizobiaceae</taxon>
        <taxon>Ciceribacter</taxon>
    </lineage>
</organism>
<dbReference type="InterPro" id="IPR003754">
    <property type="entry name" value="4pyrrol_synth_uPrphyn_synth"/>
</dbReference>
<reference evidence="3" key="1">
    <citation type="submission" date="2018-07" db="EMBL/GenBank/DDBJ databases">
        <authorList>
            <person name="Peiro R."/>
            <person name="Begona"/>
            <person name="Cbmso G."/>
            <person name="Lopez M."/>
            <person name="Gonzalez S."/>
        </authorList>
    </citation>
    <scope>NUCLEOTIDE SEQUENCE [LARGE SCALE GENOMIC DNA]</scope>
</reference>
<name>A0A376AJ43_9HYPH</name>
<dbReference type="Proteomes" id="UP000254764">
    <property type="component" value="Unassembled WGS sequence"/>
</dbReference>
<dbReference type="InterPro" id="IPR036108">
    <property type="entry name" value="4pyrrol_syn_uPrphyn_synt_sf"/>
</dbReference>
<accession>A0A376AJ43</accession>
<dbReference type="SUPFAM" id="SSF69618">
    <property type="entry name" value="HemD-like"/>
    <property type="match status" value="1"/>
</dbReference>
<gene>
    <name evidence="2" type="ORF">RHIZ70_3533</name>
</gene>
<dbReference type="OrthoDB" id="7163809at2"/>
<dbReference type="Pfam" id="PF02602">
    <property type="entry name" value="HEM4"/>
    <property type="match status" value="1"/>
</dbReference>
<dbReference type="STRING" id="1336235.GCA_000518785_02936"/>
<evidence type="ECO:0000313" key="2">
    <source>
        <dbReference type="EMBL" id="SSC67825.1"/>
    </source>
</evidence>
<dbReference type="CDD" id="cd06578">
    <property type="entry name" value="HemD"/>
    <property type="match status" value="1"/>
</dbReference>
<evidence type="ECO:0000259" key="1">
    <source>
        <dbReference type="Pfam" id="PF02602"/>
    </source>
</evidence>
<dbReference type="Gene3D" id="3.40.50.10090">
    <property type="match status" value="2"/>
</dbReference>
<keyword evidence="3" id="KW-1185">Reference proteome</keyword>
<dbReference type="AlphaFoldDB" id="A0A376AJ43"/>
<sequence>MRVLVTRPEPAASRTAAELRRRGHEPLLLPLAVAEHDVETLAAALARPHAAIAVTSAEALRALEAVPDMPTSILDLPCFAVGESTAHAAWTLGFRKVSVGGNDGTALARIIGDQKDIGFSPDRSLLYLAGKPRASGFETELAALHIPVEICECYRMRALAPSPSETERIIGEDSVDAVLLYSSESSRRLFDLPVLKSDAATLSSTRFLCLSEKIVAAVPEPFRSSCQVAPAPTEASLLSLL</sequence>
<dbReference type="GO" id="GO:0004852">
    <property type="term" value="F:uroporphyrinogen-III synthase activity"/>
    <property type="evidence" value="ECO:0007669"/>
    <property type="project" value="InterPro"/>
</dbReference>
<dbReference type="RefSeq" id="WP_115670377.1">
    <property type="nucleotide sequence ID" value="NZ_UEYP01000005.1"/>
</dbReference>
<feature type="domain" description="Tetrapyrrole biosynthesis uroporphyrinogen III synthase" evidence="1">
    <location>
        <begin position="14"/>
        <end position="238"/>
    </location>
</feature>
<proteinExistence type="predicted"/>